<organism evidence="2 3">
    <name type="scientific">Lactobacillus taiwanensis</name>
    <dbReference type="NCBI Taxonomy" id="508451"/>
    <lineage>
        <taxon>Bacteria</taxon>
        <taxon>Bacillati</taxon>
        <taxon>Bacillota</taxon>
        <taxon>Bacilli</taxon>
        <taxon>Lactobacillales</taxon>
        <taxon>Lactobacillaceae</taxon>
        <taxon>Lactobacillus</taxon>
    </lineage>
</organism>
<dbReference type="EMBL" id="NGNX01000005">
    <property type="protein sequence ID" value="OYR92969.1"/>
    <property type="molecule type" value="Genomic_DNA"/>
</dbReference>
<evidence type="ECO:0000313" key="2">
    <source>
        <dbReference type="EMBL" id="OYR92969.1"/>
    </source>
</evidence>
<reference evidence="3 4" key="3">
    <citation type="submission" date="2017-09" db="EMBL/GenBank/DDBJ databases">
        <title>Tripartite evolution among Lactobacillus johnsonii, Lactobacillus taiwanensis, Lactobacillus reuteri and their rodent host.</title>
        <authorList>
            <person name="Wang T."/>
            <person name="Knowles S."/>
            <person name="Cheng C."/>
        </authorList>
    </citation>
    <scope>NUCLEOTIDE SEQUENCE [LARGE SCALE GENOMIC DNA]</scope>
    <source>
        <strain evidence="2 3">609q</strain>
        <strain evidence="1 4">609u</strain>
    </source>
</reference>
<comment type="caution">
    <text evidence="2">The sequence shown here is derived from an EMBL/GenBank/DDBJ whole genome shotgun (WGS) entry which is preliminary data.</text>
</comment>
<dbReference type="AlphaFoldDB" id="A0A256LHQ0"/>
<proteinExistence type="predicted"/>
<evidence type="ECO:0000313" key="3">
    <source>
        <dbReference type="Proteomes" id="UP000215828"/>
    </source>
</evidence>
<name>A0A256LHQ0_9LACO</name>
<sequence length="149" mass="17469">MNNLTNLTVKDVYFNLLTPTAERIAMEQDNDTYLATIALDNGIRLSDSINKANKVLKQLNYEPITFQQNQNLRMKSFILENWLKVNGYSVDSKKVDNFVHKNLAKMNVDYYFISKYLNLNNNLQLERYLEQELKKLEKIDLTNIINLDA</sequence>
<evidence type="ECO:0000313" key="4">
    <source>
        <dbReference type="Proteomes" id="UP000216316"/>
    </source>
</evidence>
<gene>
    <name evidence="1" type="ORF">CBF53_01005</name>
    <name evidence="2" type="ORF">CBF70_01835</name>
</gene>
<dbReference type="EMBL" id="NGNV01000003">
    <property type="protein sequence ID" value="OYR88922.1"/>
    <property type="molecule type" value="Genomic_DNA"/>
</dbReference>
<dbReference type="Proteomes" id="UP000216316">
    <property type="component" value="Unassembled WGS sequence"/>
</dbReference>
<accession>A0A256LHQ0</accession>
<dbReference type="Proteomes" id="UP000215828">
    <property type="component" value="Unassembled WGS sequence"/>
</dbReference>
<keyword evidence="4" id="KW-1185">Reference proteome</keyword>
<protein>
    <submittedName>
        <fullName evidence="2">Uncharacterized protein</fullName>
    </submittedName>
</protein>
<evidence type="ECO:0000313" key="1">
    <source>
        <dbReference type="EMBL" id="OYR88922.1"/>
    </source>
</evidence>
<dbReference type="RefSeq" id="WP_094496628.1">
    <property type="nucleotide sequence ID" value="NZ_NGNV01000003.1"/>
</dbReference>
<reference evidence="1 4" key="2">
    <citation type="submission" date="2017-05" db="EMBL/GenBank/DDBJ databases">
        <authorList>
            <person name="Lin X.B."/>
            <person name="Stothard P."/>
            <person name="Tasseva G."/>
            <person name="Walter J."/>
        </authorList>
    </citation>
    <scope>NUCLEOTIDE SEQUENCE [LARGE SCALE GENOMIC DNA]</scope>
    <source>
        <strain evidence="1 4">609u</strain>
    </source>
</reference>
<reference evidence="2 3" key="1">
    <citation type="submission" date="2017-04" db="EMBL/GenBank/DDBJ databases">
        <authorList>
            <person name="Afonso C.L."/>
            <person name="Miller P.J."/>
            <person name="Scott M.A."/>
            <person name="Spackman E."/>
            <person name="Goraichik I."/>
            <person name="Dimitrov K.M."/>
            <person name="Suarez D.L."/>
            <person name="Swayne D.E."/>
        </authorList>
    </citation>
    <scope>NUCLEOTIDE SEQUENCE [LARGE SCALE GENOMIC DNA]</scope>
    <source>
        <strain evidence="2 3">609q</strain>
    </source>
</reference>